<dbReference type="EMBL" id="LBOI01000002">
    <property type="protein sequence ID" value="KKP32163.1"/>
    <property type="molecule type" value="Genomic_DNA"/>
</dbReference>
<protein>
    <submittedName>
        <fullName evidence="1">Uncharacterized protein</fullName>
    </submittedName>
</protein>
<dbReference type="Proteomes" id="UP000034803">
    <property type="component" value="Unassembled WGS sequence"/>
</dbReference>
<sequence>MVIILTFQNDSLDGKHGLFEAPGSLGVHILAEHTGRDPLDPYNPAS</sequence>
<comment type="caution">
    <text evidence="1">The sequence shown here is derived from an EMBL/GenBank/DDBJ whole genome shotgun (WGS) entry which is preliminary data.</text>
</comment>
<gene>
    <name evidence="1" type="ORF">UR21_C0002G0082</name>
</gene>
<name>A0A0F9YLQ6_9BACT</name>
<evidence type="ECO:0000313" key="2">
    <source>
        <dbReference type="Proteomes" id="UP000034803"/>
    </source>
</evidence>
<accession>A0A0F9YLQ6</accession>
<dbReference type="AlphaFoldDB" id="A0A0F9YLQ6"/>
<organism evidence="1 2">
    <name type="scientific">Candidatus Woesebacteria bacterium GW2011_GWC2_31_9</name>
    <dbReference type="NCBI Taxonomy" id="1618586"/>
    <lineage>
        <taxon>Bacteria</taxon>
        <taxon>Candidatus Woeseibacteriota</taxon>
    </lineage>
</organism>
<reference evidence="1 2" key="1">
    <citation type="journal article" date="2015" name="Nature">
        <title>rRNA introns, odd ribosomes, and small enigmatic genomes across a large radiation of phyla.</title>
        <authorList>
            <person name="Brown C.T."/>
            <person name="Hug L.A."/>
            <person name="Thomas B.C."/>
            <person name="Sharon I."/>
            <person name="Castelle C.J."/>
            <person name="Singh A."/>
            <person name="Wilkins M.J."/>
            <person name="Williams K.H."/>
            <person name="Banfield J.F."/>
        </authorList>
    </citation>
    <scope>NUCLEOTIDE SEQUENCE [LARGE SCALE GENOMIC DNA]</scope>
</reference>
<proteinExistence type="predicted"/>
<evidence type="ECO:0000313" key="1">
    <source>
        <dbReference type="EMBL" id="KKP32163.1"/>
    </source>
</evidence>